<feature type="region of interest" description="Disordered" evidence="1">
    <location>
        <begin position="28"/>
        <end position="82"/>
    </location>
</feature>
<comment type="caution">
    <text evidence="2">The sequence shown here is derived from an EMBL/GenBank/DDBJ whole genome shotgun (WGS) entry which is preliminary data.</text>
</comment>
<protein>
    <submittedName>
        <fullName evidence="2">Uncharacterized protein</fullName>
    </submittedName>
</protein>
<accession>A0A8K0C8C2</accession>
<evidence type="ECO:0000256" key="1">
    <source>
        <dbReference type="SAM" id="MobiDB-lite"/>
    </source>
</evidence>
<keyword evidence="3" id="KW-1185">Reference proteome</keyword>
<dbReference type="AlphaFoldDB" id="A0A8K0C8C2"/>
<sequence length="111" mass="12858">MKPVKRRKVAEGAELITSEEALEIIKDSQERTSKVIKRNSPKEHKEGSSSSDESIEEQLPSSSDSLDENTVEVEDENENRMPENKIADVGQWFLVKYRVKFLRYHRSGKFF</sequence>
<dbReference type="EMBL" id="VTPC01090790">
    <property type="protein sequence ID" value="KAF2881299.1"/>
    <property type="molecule type" value="Genomic_DNA"/>
</dbReference>
<name>A0A8K0C8C2_IGNLU</name>
<evidence type="ECO:0000313" key="3">
    <source>
        <dbReference type="Proteomes" id="UP000801492"/>
    </source>
</evidence>
<dbReference type="Proteomes" id="UP000801492">
    <property type="component" value="Unassembled WGS sequence"/>
</dbReference>
<reference evidence="2" key="1">
    <citation type="submission" date="2019-08" db="EMBL/GenBank/DDBJ databases">
        <title>The genome of the North American firefly Photinus pyralis.</title>
        <authorList>
            <consortium name="Photinus pyralis genome working group"/>
            <person name="Fallon T.R."/>
            <person name="Sander Lower S.E."/>
            <person name="Weng J.-K."/>
        </authorList>
    </citation>
    <scope>NUCLEOTIDE SEQUENCE</scope>
    <source>
        <strain evidence="2">TRF0915ILg1</strain>
        <tissue evidence="2">Whole body</tissue>
    </source>
</reference>
<feature type="compositionally biased region" description="Acidic residues" evidence="1">
    <location>
        <begin position="65"/>
        <end position="77"/>
    </location>
</feature>
<gene>
    <name evidence="2" type="ORF">ILUMI_24872</name>
</gene>
<proteinExistence type="predicted"/>
<organism evidence="2 3">
    <name type="scientific">Ignelater luminosus</name>
    <name type="common">Cucubano</name>
    <name type="synonym">Pyrophorus luminosus</name>
    <dbReference type="NCBI Taxonomy" id="2038154"/>
    <lineage>
        <taxon>Eukaryota</taxon>
        <taxon>Metazoa</taxon>
        <taxon>Ecdysozoa</taxon>
        <taxon>Arthropoda</taxon>
        <taxon>Hexapoda</taxon>
        <taxon>Insecta</taxon>
        <taxon>Pterygota</taxon>
        <taxon>Neoptera</taxon>
        <taxon>Endopterygota</taxon>
        <taxon>Coleoptera</taxon>
        <taxon>Polyphaga</taxon>
        <taxon>Elateriformia</taxon>
        <taxon>Elateroidea</taxon>
        <taxon>Elateridae</taxon>
        <taxon>Agrypninae</taxon>
        <taxon>Pyrophorini</taxon>
        <taxon>Ignelater</taxon>
    </lineage>
</organism>
<evidence type="ECO:0000313" key="2">
    <source>
        <dbReference type="EMBL" id="KAF2881299.1"/>
    </source>
</evidence>